<reference evidence="4" key="1">
    <citation type="submission" date="2016-12" db="EMBL/GenBank/DDBJ databases">
        <title>Comparative genomics of four Isosphaeraceae planctomycetes: a common pool of plasmids and glycoside hydrolase genes.</title>
        <authorList>
            <person name="Ivanova A."/>
        </authorList>
    </citation>
    <scope>NUCLEOTIDE SEQUENCE [LARGE SCALE GENOMIC DNA]</scope>
    <source>
        <strain evidence="4">PX4</strain>
    </source>
</reference>
<organism evidence="3 4">
    <name type="scientific">Paludisphaera borealis</name>
    <dbReference type="NCBI Taxonomy" id="1387353"/>
    <lineage>
        <taxon>Bacteria</taxon>
        <taxon>Pseudomonadati</taxon>
        <taxon>Planctomycetota</taxon>
        <taxon>Planctomycetia</taxon>
        <taxon>Isosphaerales</taxon>
        <taxon>Isosphaeraceae</taxon>
        <taxon>Paludisphaera</taxon>
    </lineage>
</organism>
<gene>
    <name evidence="3" type="ORF">BSF38_02865</name>
</gene>
<evidence type="ECO:0000313" key="3">
    <source>
        <dbReference type="EMBL" id="APW61351.1"/>
    </source>
</evidence>
<dbReference type="PROSITE" id="PS51257">
    <property type="entry name" value="PROKAR_LIPOPROTEIN"/>
    <property type="match status" value="1"/>
</dbReference>
<evidence type="ECO:0000256" key="1">
    <source>
        <dbReference type="SAM" id="MobiDB-lite"/>
    </source>
</evidence>
<evidence type="ECO:0000256" key="2">
    <source>
        <dbReference type="SAM" id="SignalP"/>
    </source>
</evidence>
<name>A0A1U7CQZ3_9BACT</name>
<keyword evidence="4" id="KW-1185">Reference proteome</keyword>
<dbReference type="RefSeq" id="WP_076346633.1">
    <property type="nucleotide sequence ID" value="NZ_CP019082.1"/>
</dbReference>
<evidence type="ECO:0000313" key="4">
    <source>
        <dbReference type="Proteomes" id="UP000186309"/>
    </source>
</evidence>
<feature type="signal peptide" evidence="2">
    <location>
        <begin position="1"/>
        <end position="23"/>
    </location>
</feature>
<feature type="region of interest" description="Disordered" evidence="1">
    <location>
        <begin position="26"/>
        <end position="47"/>
    </location>
</feature>
<proteinExistence type="predicted"/>
<dbReference type="KEGG" id="pbor:BSF38_02865"/>
<keyword evidence="2" id="KW-0732">Signal</keyword>
<dbReference type="EMBL" id="CP019082">
    <property type="protein sequence ID" value="APW61351.1"/>
    <property type="molecule type" value="Genomic_DNA"/>
</dbReference>
<feature type="chain" id="PRO_5012369094" evidence="2">
    <location>
        <begin position="24"/>
        <end position="67"/>
    </location>
</feature>
<dbReference type="Proteomes" id="UP000186309">
    <property type="component" value="Chromosome"/>
</dbReference>
<sequence>MFNRNWVIFATSSLLLCSLVVVSTGCDGPSEGPPSEPAKKAEEGSRNAMVEFMKTKAPQKGKGAAKH</sequence>
<dbReference type="AlphaFoldDB" id="A0A1U7CQZ3"/>
<protein>
    <submittedName>
        <fullName evidence="3">Uncharacterized protein</fullName>
    </submittedName>
</protein>
<accession>A0A1U7CQZ3</accession>